<dbReference type="Gene3D" id="3.40.630.30">
    <property type="match status" value="1"/>
</dbReference>
<evidence type="ECO:0000256" key="5">
    <source>
        <dbReference type="ARBA" id="ARBA00023315"/>
    </source>
</evidence>
<gene>
    <name evidence="11" type="ORF">HUK65_09130</name>
</gene>
<evidence type="ECO:0000313" key="12">
    <source>
        <dbReference type="Proteomes" id="UP000529417"/>
    </source>
</evidence>
<comment type="function">
    <text evidence="9">Catalyzes the first step in the biosynthesis of ornithine lipids, which are phosphorus-free membrane lipids. Catalyzes the 3-hydroxyacyl-acyl carrier protein-dependent acylation of ornithine to form lyso-ornithine lipid (LOL).</text>
</comment>
<comment type="caution">
    <text evidence="11">The sequence shown here is derived from an EMBL/GenBank/DDBJ whole genome shotgun (WGS) entry which is preliminary data.</text>
</comment>
<comment type="pathway">
    <text evidence="1">Lipid metabolism.</text>
</comment>
<dbReference type="GO" id="GO:0043810">
    <property type="term" value="F:ornithine-acyl [acyl carrier protein] N-acyltransferase activity"/>
    <property type="evidence" value="ECO:0007669"/>
    <property type="project" value="UniProtKB-EC"/>
</dbReference>
<dbReference type="RefSeq" id="WP_179905857.1">
    <property type="nucleotide sequence ID" value="NZ_JACBXS010000015.1"/>
</dbReference>
<evidence type="ECO:0000256" key="10">
    <source>
        <dbReference type="ARBA" id="ARBA00047785"/>
    </source>
</evidence>
<dbReference type="EC" id="2.3.2.30" evidence="7"/>
<dbReference type="GO" id="GO:0006629">
    <property type="term" value="P:lipid metabolic process"/>
    <property type="evidence" value="ECO:0007669"/>
    <property type="project" value="UniProtKB-KW"/>
</dbReference>
<dbReference type="Proteomes" id="UP000529417">
    <property type="component" value="Unassembled WGS sequence"/>
</dbReference>
<keyword evidence="4" id="KW-0443">Lipid metabolism</keyword>
<evidence type="ECO:0000313" key="11">
    <source>
        <dbReference type="EMBL" id="NYS25153.1"/>
    </source>
</evidence>
<evidence type="ECO:0000256" key="4">
    <source>
        <dbReference type="ARBA" id="ARBA00023098"/>
    </source>
</evidence>
<dbReference type="InterPro" id="IPR016181">
    <property type="entry name" value="Acyl_CoA_acyltransferase"/>
</dbReference>
<protein>
    <recommendedName>
        <fullName evidence="8">L-ornithine N(alpha)-acyltransferase</fullName>
        <ecNumber evidence="7">2.3.2.30</ecNumber>
    </recommendedName>
</protein>
<evidence type="ECO:0000256" key="6">
    <source>
        <dbReference type="ARBA" id="ARBA00038095"/>
    </source>
</evidence>
<evidence type="ECO:0000256" key="7">
    <source>
        <dbReference type="ARBA" id="ARBA00039058"/>
    </source>
</evidence>
<comment type="catalytic activity">
    <reaction evidence="10">
        <text>a (3R)-hydroxyacyl-[ACP] + L-ornithine = a lyso-ornithine lipid + holo-[ACP] + H(+)</text>
        <dbReference type="Rhea" id="RHEA:20633"/>
        <dbReference type="Rhea" id="RHEA-COMP:9685"/>
        <dbReference type="Rhea" id="RHEA-COMP:9945"/>
        <dbReference type="ChEBI" id="CHEBI:15378"/>
        <dbReference type="ChEBI" id="CHEBI:46911"/>
        <dbReference type="ChEBI" id="CHEBI:64479"/>
        <dbReference type="ChEBI" id="CHEBI:78827"/>
        <dbReference type="ChEBI" id="CHEBI:138482"/>
        <dbReference type="EC" id="2.3.2.30"/>
    </reaction>
    <physiologicalReaction direction="left-to-right" evidence="10">
        <dbReference type="Rhea" id="RHEA:20634"/>
    </physiologicalReaction>
</comment>
<keyword evidence="2" id="KW-0444">Lipid biosynthesis</keyword>
<evidence type="ECO:0000256" key="2">
    <source>
        <dbReference type="ARBA" id="ARBA00022516"/>
    </source>
</evidence>
<keyword evidence="12" id="KW-1185">Reference proteome</keyword>
<dbReference type="PANTHER" id="PTHR37323">
    <property type="entry name" value="GCN5-RELATED N-ACETYLTRANSFERASE"/>
    <property type="match status" value="1"/>
</dbReference>
<keyword evidence="3 11" id="KW-0808">Transferase</keyword>
<dbReference type="EMBL" id="JACBXS010000015">
    <property type="protein sequence ID" value="NYS25153.1"/>
    <property type="molecule type" value="Genomic_DNA"/>
</dbReference>
<name>A0A7Z0HZG9_9RHOB</name>
<accession>A0A7Z0HZG9</accession>
<evidence type="ECO:0000256" key="1">
    <source>
        <dbReference type="ARBA" id="ARBA00005189"/>
    </source>
</evidence>
<dbReference type="InterPro" id="IPR052351">
    <property type="entry name" value="Ornithine_N-alpha-AT"/>
</dbReference>
<dbReference type="SUPFAM" id="SSF55729">
    <property type="entry name" value="Acyl-CoA N-acyltransferases (Nat)"/>
    <property type="match status" value="1"/>
</dbReference>
<organism evidence="11 12">
    <name type="scientific">Rhabdonatronobacter sediminivivens</name>
    <dbReference type="NCBI Taxonomy" id="2743469"/>
    <lineage>
        <taxon>Bacteria</taxon>
        <taxon>Pseudomonadati</taxon>
        <taxon>Pseudomonadota</taxon>
        <taxon>Alphaproteobacteria</taxon>
        <taxon>Rhodobacterales</taxon>
        <taxon>Paracoccaceae</taxon>
        <taxon>Rhabdonatronobacter</taxon>
    </lineage>
</organism>
<comment type="similarity">
    <text evidence="6">Belongs to the acetyltransferase family. OlsB subfamily.</text>
</comment>
<dbReference type="AlphaFoldDB" id="A0A7Z0HZG9"/>
<dbReference type="Pfam" id="PF13444">
    <property type="entry name" value="Acetyltransf_5"/>
    <property type="match status" value="1"/>
</dbReference>
<evidence type="ECO:0000256" key="8">
    <source>
        <dbReference type="ARBA" id="ARBA00039866"/>
    </source>
</evidence>
<sequence>MPASSLAATTSLSPVRYGAATARSASTLRAALALRARVFRAGRPDADAFDPQARHLVVREEGSGTVVATCRVLILPDGPAANRGYSAQFYDLRGLADVGAPILELGRFCLAPAVRHVPDIPRLLLGEVAALVDAMGARLLMGCSSFPGAEPDRHAPALAWLAAHHLARPAIAPGPAASETTPLQQPVAAVAPSPRGIPPLLRSYLALGGRVSDHAVIDRDLDTLHVLTLVDTATIPPARKARLRALAALAAH</sequence>
<evidence type="ECO:0000256" key="9">
    <source>
        <dbReference type="ARBA" id="ARBA00045724"/>
    </source>
</evidence>
<dbReference type="PANTHER" id="PTHR37323:SF1">
    <property type="entry name" value="L-ORNITHINE N(ALPHA)-ACYLTRANSFERASE"/>
    <property type="match status" value="1"/>
</dbReference>
<proteinExistence type="inferred from homology"/>
<reference evidence="11 12" key="1">
    <citation type="journal article" date="2000" name="Arch. Microbiol.">
        <title>Rhodobaca bogoriensis gen. nov. and sp. nov., an alkaliphilic purple nonsulfur bacterium from African Rift Valley soda lakes.</title>
        <authorList>
            <person name="Milford A.D."/>
            <person name="Achenbach L.A."/>
            <person name="Jung D.O."/>
            <person name="Madigan M.T."/>
        </authorList>
    </citation>
    <scope>NUCLEOTIDE SEQUENCE [LARGE SCALE GENOMIC DNA]</scope>
    <source>
        <strain evidence="11 12">2376</strain>
    </source>
</reference>
<keyword evidence="5" id="KW-0012">Acyltransferase</keyword>
<evidence type="ECO:0000256" key="3">
    <source>
        <dbReference type="ARBA" id="ARBA00022679"/>
    </source>
</evidence>